<dbReference type="AlphaFoldDB" id="A0A4S1X7B5"/>
<dbReference type="EMBL" id="SRXT01000007">
    <property type="protein sequence ID" value="TGX50376.1"/>
    <property type="molecule type" value="Genomic_DNA"/>
</dbReference>
<keyword evidence="2" id="KW-0808">Transferase</keyword>
<proteinExistence type="predicted"/>
<protein>
    <submittedName>
        <fullName evidence="2">N-acetyl sugar amidotransferase</fullName>
    </submittedName>
</protein>
<keyword evidence="3" id="KW-1185">Reference proteome</keyword>
<comment type="caution">
    <text evidence="2">The sequence shown here is derived from an EMBL/GenBank/DDBJ whole genome shotgun (WGS) entry which is preliminary data.</text>
</comment>
<evidence type="ECO:0000313" key="3">
    <source>
        <dbReference type="Proteomes" id="UP000306147"/>
    </source>
</evidence>
<evidence type="ECO:0000313" key="2">
    <source>
        <dbReference type="EMBL" id="TGX50376.1"/>
    </source>
</evidence>
<dbReference type="OrthoDB" id="9765475at2"/>
<accession>A0A4S1X7B5</accession>
<sequence>MSSIPYPSKVDKTKFAPDVSNPETKYGLPSEVRFCSRCVISNQRPNSAVEYKHTKDSKKVTIQFDEHGVCDACRFAEKKHNSIDWQERERQLVELCDRHRSKDGQYDCIVPGSGGKDSFYASHILRTKYGMHPLTVTWAPHVYTDWGWKNFQAWIHAGHDNLLTTPNGRVHRLLTRLAVDNIFHPFQAFMFGQKSLAPKMALLHKIPLVFFGENEAEYGNPIGDTDSAKRDWSYFTSDDQSQVSLGGVSVAELKENYGVEQQDLLPYLPADPNQIEEQNVEVHYLGYYLKWHPQSCYYYAVEHGGFQASPERTPGTYSKYNSIDDRIDDFHYYTTGVKFGLGRASYDAAQEIRSGDITREEGSALVRRFDHEFPERFADEIFEYLSIPEREFPAASQMFEQPTLDREYFATLADTFRSPHLWKWEDGSWKLRHAVWHDASVSV</sequence>
<feature type="region of interest" description="Disordered" evidence="1">
    <location>
        <begin position="1"/>
        <end position="21"/>
    </location>
</feature>
<dbReference type="RefSeq" id="WP_135965292.1">
    <property type="nucleotide sequence ID" value="NZ_SRXT01000007.1"/>
</dbReference>
<reference evidence="2 3" key="1">
    <citation type="submission" date="2019-04" db="EMBL/GenBank/DDBJ databases">
        <title>Sphingomonas psychrotolerans sp. nov., isolated from soil in the Tianshan Mountains, Xinjiang, China.</title>
        <authorList>
            <person name="Luo Y."/>
            <person name="Sheng H."/>
        </authorList>
    </citation>
    <scope>NUCLEOTIDE SEQUENCE [LARGE SCALE GENOMIC DNA]</scope>
    <source>
        <strain evidence="2 3">ZFGT-11</strain>
    </source>
</reference>
<dbReference type="SUPFAM" id="SSF52402">
    <property type="entry name" value="Adenine nucleotide alpha hydrolases-like"/>
    <property type="match status" value="1"/>
</dbReference>
<evidence type="ECO:0000256" key="1">
    <source>
        <dbReference type="SAM" id="MobiDB-lite"/>
    </source>
</evidence>
<organism evidence="2 3">
    <name type="scientific">Sphingomonas gei</name>
    <dbReference type="NCBI Taxonomy" id="1395960"/>
    <lineage>
        <taxon>Bacteria</taxon>
        <taxon>Pseudomonadati</taxon>
        <taxon>Pseudomonadota</taxon>
        <taxon>Alphaproteobacteria</taxon>
        <taxon>Sphingomonadales</taxon>
        <taxon>Sphingomonadaceae</taxon>
        <taxon>Sphingomonas</taxon>
    </lineage>
</organism>
<dbReference type="NCBIfam" id="TIGR03573">
    <property type="entry name" value="WbuX"/>
    <property type="match status" value="1"/>
</dbReference>
<dbReference type="InterPro" id="IPR020022">
    <property type="entry name" value="N-acetyl_sugar_amidoTrfase"/>
</dbReference>
<dbReference type="GO" id="GO:0016740">
    <property type="term" value="F:transferase activity"/>
    <property type="evidence" value="ECO:0007669"/>
    <property type="project" value="UniProtKB-KW"/>
</dbReference>
<name>A0A4S1X7B5_9SPHN</name>
<gene>
    <name evidence="2" type="ORF">E5A73_18370</name>
</gene>
<dbReference type="Proteomes" id="UP000306147">
    <property type="component" value="Unassembled WGS sequence"/>
</dbReference>